<dbReference type="Pfam" id="PF07478">
    <property type="entry name" value="Dala_Dala_lig_C"/>
    <property type="match status" value="1"/>
</dbReference>
<dbReference type="SUPFAM" id="SSF56059">
    <property type="entry name" value="Glutathione synthetase ATP-binding domain-like"/>
    <property type="match status" value="1"/>
</dbReference>
<evidence type="ECO:0000259" key="10">
    <source>
        <dbReference type="PROSITE" id="PS50975"/>
    </source>
</evidence>
<reference evidence="11" key="1">
    <citation type="submission" date="2018-05" db="EMBL/GenBank/DDBJ databases">
        <authorList>
            <person name="Lanie J.A."/>
            <person name="Ng W.-L."/>
            <person name="Kazmierczak K.M."/>
            <person name="Andrzejewski T.M."/>
            <person name="Davidsen T.M."/>
            <person name="Wayne K.J."/>
            <person name="Tettelin H."/>
            <person name="Glass J.I."/>
            <person name="Rusch D."/>
            <person name="Podicherti R."/>
            <person name="Tsui H.-C.T."/>
            <person name="Winkler M.E."/>
        </authorList>
    </citation>
    <scope>NUCLEOTIDE SEQUENCE</scope>
</reference>
<evidence type="ECO:0000256" key="9">
    <source>
        <dbReference type="ARBA" id="ARBA00023316"/>
    </source>
</evidence>
<evidence type="ECO:0000256" key="8">
    <source>
        <dbReference type="ARBA" id="ARBA00022984"/>
    </source>
</evidence>
<gene>
    <name evidence="11" type="ORF">METZ01_LOCUS161033</name>
</gene>
<evidence type="ECO:0000313" key="11">
    <source>
        <dbReference type="EMBL" id="SVB08179.1"/>
    </source>
</evidence>
<dbReference type="PROSITE" id="PS00843">
    <property type="entry name" value="DALA_DALA_LIGASE_1"/>
    <property type="match status" value="1"/>
</dbReference>
<evidence type="ECO:0000256" key="5">
    <source>
        <dbReference type="ARBA" id="ARBA00022741"/>
    </source>
</evidence>
<dbReference type="PANTHER" id="PTHR23132:SF23">
    <property type="entry name" value="D-ALANINE--D-ALANINE LIGASE B"/>
    <property type="match status" value="1"/>
</dbReference>
<dbReference type="NCBIfam" id="NF002378">
    <property type="entry name" value="PRK01372.1"/>
    <property type="match status" value="1"/>
</dbReference>
<dbReference type="PROSITE" id="PS50975">
    <property type="entry name" value="ATP_GRASP"/>
    <property type="match status" value="1"/>
</dbReference>
<dbReference type="AlphaFoldDB" id="A0A382B3B2"/>
<dbReference type="NCBIfam" id="TIGR01205">
    <property type="entry name" value="D_ala_D_alaTIGR"/>
    <property type="match status" value="1"/>
</dbReference>
<dbReference type="GO" id="GO:0071555">
    <property type="term" value="P:cell wall organization"/>
    <property type="evidence" value="ECO:0007669"/>
    <property type="project" value="UniProtKB-KW"/>
</dbReference>
<keyword evidence="4" id="KW-0436">Ligase</keyword>
<dbReference type="PIRSF" id="PIRSF039102">
    <property type="entry name" value="Ddl/VanB"/>
    <property type="match status" value="1"/>
</dbReference>
<evidence type="ECO:0000256" key="3">
    <source>
        <dbReference type="ARBA" id="ARBA00022490"/>
    </source>
</evidence>
<organism evidence="11">
    <name type="scientific">marine metagenome</name>
    <dbReference type="NCBI Taxonomy" id="408172"/>
    <lineage>
        <taxon>unclassified sequences</taxon>
        <taxon>metagenomes</taxon>
        <taxon>ecological metagenomes</taxon>
    </lineage>
</organism>
<accession>A0A382B3B2</accession>
<dbReference type="InterPro" id="IPR005905">
    <property type="entry name" value="D_ala_D_ala"/>
</dbReference>
<evidence type="ECO:0000256" key="1">
    <source>
        <dbReference type="ARBA" id="ARBA00004496"/>
    </source>
</evidence>
<evidence type="ECO:0000256" key="4">
    <source>
        <dbReference type="ARBA" id="ARBA00022598"/>
    </source>
</evidence>
<dbReference type="GO" id="GO:0046872">
    <property type="term" value="F:metal ion binding"/>
    <property type="evidence" value="ECO:0007669"/>
    <property type="project" value="InterPro"/>
</dbReference>
<feature type="domain" description="ATP-grasp" evidence="10">
    <location>
        <begin position="94"/>
        <end position="286"/>
    </location>
</feature>
<dbReference type="Gene3D" id="3.30.1490.20">
    <property type="entry name" value="ATP-grasp fold, A domain"/>
    <property type="match status" value="1"/>
</dbReference>
<comment type="similarity">
    <text evidence="2">Belongs to the D-alanine--D-alanine ligase family.</text>
</comment>
<dbReference type="Gene3D" id="3.30.470.20">
    <property type="entry name" value="ATP-grasp fold, B domain"/>
    <property type="match status" value="1"/>
</dbReference>
<dbReference type="GO" id="GO:0005737">
    <property type="term" value="C:cytoplasm"/>
    <property type="evidence" value="ECO:0007669"/>
    <property type="project" value="UniProtKB-SubCell"/>
</dbReference>
<sequence length="291" mass="32305">MGGPGEEREVSLKSGEAIKKALNDNGYDVSSIVMDTELAGLIDKLLSVDLVFLGLHGSIGENGTIQGFLDALGIIYTGSGPLSSAICMDKNISKVIAVKNNILTPKWKLYNNKSIDHDEFNYPVVVKPNGQGSTVGLRIVHNKEELKPALDYAFKYDSSVLVEEYIKGRELTVMVLAGTAYPVCEIIPSHELYDFECKYTAGMSKYICPSKLSSDQTQNIQKVSKDLFDLLKCENYSRADFRMDNQNRFWFLEMNTLPGMTDTSLAPMSALAEGITFNELIDKIVMQAWKK</sequence>
<dbReference type="HAMAP" id="MF_00047">
    <property type="entry name" value="Dala_Dala_lig"/>
    <property type="match status" value="1"/>
</dbReference>
<dbReference type="PANTHER" id="PTHR23132">
    <property type="entry name" value="D-ALANINE--D-ALANINE LIGASE"/>
    <property type="match status" value="1"/>
</dbReference>
<keyword evidence="5" id="KW-0547">Nucleotide-binding</keyword>
<dbReference type="InterPro" id="IPR011761">
    <property type="entry name" value="ATP-grasp"/>
</dbReference>
<dbReference type="GO" id="GO:0008716">
    <property type="term" value="F:D-alanine-D-alanine ligase activity"/>
    <property type="evidence" value="ECO:0007669"/>
    <property type="project" value="InterPro"/>
</dbReference>
<keyword evidence="9" id="KW-0961">Cell wall biogenesis/degradation</keyword>
<keyword evidence="6" id="KW-0067">ATP-binding</keyword>
<dbReference type="InterPro" id="IPR000291">
    <property type="entry name" value="D-Ala_lig_Van_CS"/>
</dbReference>
<dbReference type="GO" id="GO:0009252">
    <property type="term" value="P:peptidoglycan biosynthetic process"/>
    <property type="evidence" value="ECO:0007669"/>
    <property type="project" value="UniProtKB-KW"/>
</dbReference>
<name>A0A382B3B2_9ZZZZ</name>
<keyword evidence="7" id="KW-0133">Cell shape</keyword>
<keyword evidence="3" id="KW-0963">Cytoplasm</keyword>
<dbReference type="GO" id="GO:0005524">
    <property type="term" value="F:ATP binding"/>
    <property type="evidence" value="ECO:0007669"/>
    <property type="project" value="UniProtKB-KW"/>
</dbReference>
<dbReference type="InterPro" id="IPR011127">
    <property type="entry name" value="Dala_Dala_lig_N"/>
</dbReference>
<protein>
    <recommendedName>
        <fullName evidence="10">ATP-grasp domain-containing protein</fullName>
    </recommendedName>
</protein>
<evidence type="ECO:0000256" key="7">
    <source>
        <dbReference type="ARBA" id="ARBA00022960"/>
    </source>
</evidence>
<keyword evidence="8" id="KW-0573">Peptidoglycan synthesis</keyword>
<comment type="subcellular location">
    <subcellularLocation>
        <location evidence="1">Cytoplasm</location>
    </subcellularLocation>
</comment>
<dbReference type="InterPro" id="IPR011095">
    <property type="entry name" value="Dala_Dala_lig_C"/>
</dbReference>
<dbReference type="SUPFAM" id="SSF52440">
    <property type="entry name" value="PreATP-grasp domain"/>
    <property type="match status" value="1"/>
</dbReference>
<dbReference type="GO" id="GO:0008360">
    <property type="term" value="P:regulation of cell shape"/>
    <property type="evidence" value="ECO:0007669"/>
    <property type="project" value="UniProtKB-KW"/>
</dbReference>
<proteinExistence type="inferred from homology"/>
<evidence type="ECO:0000256" key="6">
    <source>
        <dbReference type="ARBA" id="ARBA00022840"/>
    </source>
</evidence>
<dbReference type="InterPro" id="IPR016185">
    <property type="entry name" value="PreATP-grasp_dom_sf"/>
</dbReference>
<dbReference type="InterPro" id="IPR013815">
    <property type="entry name" value="ATP_grasp_subdomain_1"/>
</dbReference>
<dbReference type="Gene3D" id="3.40.50.20">
    <property type="match status" value="1"/>
</dbReference>
<dbReference type="SMART" id="SM01209">
    <property type="entry name" value="GARS_A"/>
    <property type="match status" value="1"/>
</dbReference>
<dbReference type="EMBL" id="UINC01027986">
    <property type="protein sequence ID" value="SVB08179.1"/>
    <property type="molecule type" value="Genomic_DNA"/>
</dbReference>
<dbReference type="Pfam" id="PF01820">
    <property type="entry name" value="Dala_Dala_lig_N"/>
    <property type="match status" value="1"/>
</dbReference>
<evidence type="ECO:0000256" key="2">
    <source>
        <dbReference type="ARBA" id="ARBA00010871"/>
    </source>
</evidence>